<dbReference type="RefSeq" id="XP_012650650.1">
    <property type="nucleotide sequence ID" value="XM_012795196.1"/>
</dbReference>
<dbReference type="InterPro" id="IPR032675">
    <property type="entry name" value="LRR_dom_sf"/>
</dbReference>
<protein>
    <recommendedName>
        <fullName evidence="3">Oxalate/formate antiporter protein</fullName>
    </recommendedName>
</protein>
<evidence type="ECO:0000313" key="2">
    <source>
        <dbReference type="Proteomes" id="UP000009168"/>
    </source>
</evidence>
<reference evidence="2" key="1">
    <citation type="journal article" date="2006" name="PLoS Biol.">
        <title>Macronuclear genome sequence of the ciliate Tetrahymena thermophila, a model eukaryote.</title>
        <authorList>
            <person name="Eisen J.A."/>
            <person name="Coyne R.S."/>
            <person name="Wu M."/>
            <person name="Wu D."/>
            <person name="Thiagarajan M."/>
            <person name="Wortman J.R."/>
            <person name="Badger J.H."/>
            <person name="Ren Q."/>
            <person name="Amedeo P."/>
            <person name="Jones K.M."/>
            <person name="Tallon L.J."/>
            <person name="Delcher A.L."/>
            <person name="Salzberg S.L."/>
            <person name="Silva J.C."/>
            <person name="Haas B.J."/>
            <person name="Majoros W.H."/>
            <person name="Farzad M."/>
            <person name="Carlton J.M."/>
            <person name="Smith R.K. Jr."/>
            <person name="Garg J."/>
            <person name="Pearlman R.E."/>
            <person name="Karrer K.M."/>
            <person name="Sun L."/>
            <person name="Manning G."/>
            <person name="Elde N.C."/>
            <person name="Turkewitz A.P."/>
            <person name="Asai D.J."/>
            <person name="Wilkes D.E."/>
            <person name="Wang Y."/>
            <person name="Cai H."/>
            <person name="Collins K."/>
            <person name="Stewart B.A."/>
            <person name="Lee S.R."/>
            <person name="Wilamowska K."/>
            <person name="Weinberg Z."/>
            <person name="Ruzzo W.L."/>
            <person name="Wloga D."/>
            <person name="Gaertig J."/>
            <person name="Frankel J."/>
            <person name="Tsao C.-C."/>
            <person name="Gorovsky M.A."/>
            <person name="Keeling P.J."/>
            <person name="Waller R.F."/>
            <person name="Patron N.J."/>
            <person name="Cherry J.M."/>
            <person name="Stover N.A."/>
            <person name="Krieger C.J."/>
            <person name="del Toro C."/>
            <person name="Ryder H.F."/>
            <person name="Williamson S.C."/>
            <person name="Barbeau R.A."/>
            <person name="Hamilton E.P."/>
            <person name="Orias E."/>
        </authorList>
    </citation>
    <scope>NUCLEOTIDE SEQUENCE [LARGE SCALE GENOMIC DNA]</scope>
    <source>
        <strain evidence="2">SB210</strain>
    </source>
</reference>
<dbReference type="Gene3D" id="3.80.10.10">
    <property type="entry name" value="Ribonuclease Inhibitor"/>
    <property type="match status" value="1"/>
</dbReference>
<keyword evidence="2" id="KW-1185">Reference proteome</keyword>
<name>W7XBS7_TETTS</name>
<dbReference type="AlphaFoldDB" id="W7XBS7"/>
<evidence type="ECO:0008006" key="3">
    <source>
        <dbReference type="Google" id="ProtNLM"/>
    </source>
</evidence>
<accession>W7XBS7</accession>
<dbReference type="EMBL" id="GG663032">
    <property type="protein sequence ID" value="EWS76815.1"/>
    <property type="molecule type" value="Genomic_DNA"/>
</dbReference>
<organism evidence="1 2">
    <name type="scientific">Tetrahymena thermophila (strain SB210)</name>
    <dbReference type="NCBI Taxonomy" id="312017"/>
    <lineage>
        <taxon>Eukaryota</taxon>
        <taxon>Sar</taxon>
        <taxon>Alveolata</taxon>
        <taxon>Ciliophora</taxon>
        <taxon>Intramacronucleata</taxon>
        <taxon>Oligohymenophorea</taxon>
        <taxon>Hymenostomatida</taxon>
        <taxon>Tetrahymenina</taxon>
        <taxon>Tetrahymenidae</taxon>
        <taxon>Tetrahymena</taxon>
    </lineage>
</organism>
<dbReference type="SUPFAM" id="SSF52047">
    <property type="entry name" value="RNI-like"/>
    <property type="match status" value="1"/>
</dbReference>
<gene>
    <name evidence="1" type="ORF">TTHERM_002653407</name>
</gene>
<evidence type="ECO:0000313" key="1">
    <source>
        <dbReference type="EMBL" id="EWS76815.1"/>
    </source>
</evidence>
<feature type="non-terminal residue" evidence="1">
    <location>
        <position position="62"/>
    </location>
</feature>
<dbReference type="GeneID" id="24442627"/>
<dbReference type="Proteomes" id="UP000009168">
    <property type="component" value="Unassembled WGS sequence"/>
</dbReference>
<dbReference type="KEGG" id="tet:TTHERM_002653407"/>
<feature type="non-terminal residue" evidence="1">
    <location>
        <position position="1"/>
    </location>
</feature>
<proteinExistence type="predicted"/>
<sequence length="62" mass="6363">ENKIGVEGASGLGSGLGKCTNLSNLTLNLNYNKIGDKGASGLGSGLGKCTNLSDLTLYLRYK</sequence>
<dbReference type="InParanoid" id="W7XBS7"/>